<protein>
    <recommendedName>
        <fullName evidence="2">GFO/IDH/MocA-like oxidoreductase domain-containing protein</fullName>
    </recommendedName>
</protein>
<dbReference type="InterPro" id="IPR055170">
    <property type="entry name" value="GFO_IDH_MocA-like_dom"/>
</dbReference>
<comment type="similarity">
    <text evidence="1">Belongs to the Gfo/Idh/MocA family.</text>
</comment>
<dbReference type="AlphaFoldDB" id="A0A7S2YTI0"/>
<accession>A0A7S2YTI0</accession>
<name>A0A7S2YTI0_9STRA</name>
<dbReference type="InterPro" id="IPR051450">
    <property type="entry name" value="Gfo/Idh/MocA_Oxidoreductases"/>
</dbReference>
<evidence type="ECO:0000259" key="2">
    <source>
        <dbReference type="Pfam" id="PF22725"/>
    </source>
</evidence>
<reference evidence="3" key="1">
    <citation type="submission" date="2021-01" db="EMBL/GenBank/DDBJ databases">
        <authorList>
            <person name="Corre E."/>
            <person name="Pelletier E."/>
            <person name="Niang G."/>
            <person name="Scheremetjew M."/>
            <person name="Finn R."/>
            <person name="Kale V."/>
            <person name="Holt S."/>
            <person name="Cochrane G."/>
            <person name="Meng A."/>
            <person name="Brown T."/>
            <person name="Cohen L."/>
        </authorList>
    </citation>
    <scope>NUCLEOTIDE SEQUENCE</scope>
    <source>
        <strain evidence="3">CCMP125</strain>
    </source>
</reference>
<gene>
    <name evidence="3" type="ORF">APAL1065_LOCUS26987</name>
</gene>
<feature type="domain" description="GFO/IDH/MocA-like oxidoreductase" evidence="2">
    <location>
        <begin position="3"/>
        <end position="129"/>
    </location>
</feature>
<organism evidence="3">
    <name type="scientific">Entomoneis paludosa</name>
    <dbReference type="NCBI Taxonomy" id="265537"/>
    <lineage>
        <taxon>Eukaryota</taxon>
        <taxon>Sar</taxon>
        <taxon>Stramenopiles</taxon>
        <taxon>Ochrophyta</taxon>
        <taxon>Bacillariophyta</taxon>
        <taxon>Bacillariophyceae</taxon>
        <taxon>Bacillariophycidae</taxon>
        <taxon>Entomoneidaceae</taxon>
        <taxon>Entomoneis</taxon>
    </lineage>
</organism>
<proteinExistence type="inferred from homology"/>
<dbReference type="PANTHER" id="PTHR43377">
    <property type="entry name" value="BILIVERDIN REDUCTASE A"/>
    <property type="match status" value="1"/>
</dbReference>
<evidence type="ECO:0000313" key="3">
    <source>
        <dbReference type="EMBL" id="CAD9994637.1"/>
    </source>
</evidence>
<dbReference type="PANTHER" id="PTHR43377:SF1">
    <property type="entry name" value="BILIVERDIN REDUCTASE A"/>
    <property type="match status" value="1"/>
</dbReference>
<sequence length="239" mass="26126">MPQIGQLLHITASFASPVMWVFEDPHNVGWNVPTGSMLGNGFAWGQQSHLLAWIFWVCGVDNLIPQQVYCSMNHCSTTGADIAHSATITCANQVVFNVSGTALLPGSEYAATRVGKQVRIQIYGSQGALFYEGDDERADSGRLEFRGTNGDASHQILYNSFQFENATTQGCGPESVADFVQMCCDTNYHNHHDDNNSSSSSSQNVHNCANARVGLRTVQTLEAMYRSHATKSVVQVRES</sequence>
<dbReference type="SUPFAM" id="SSF55347">
    <property type="entry name" value="Glyceraldehyde-3-phosphate dehydrogenase-like, C-terminal domain"/>
    <property type="match status" value="1"/>
</dbReference>
<dbReference type="EMBL" id="HBHT01040173">
    <property type="protein sequence ID" value="CAD9994637.1"/>
    <property type="molecule type" value="Transcribed_RNA"/>
</dbReference>
<dbReference type="Gene3D" id="3.30.360.10">
    <property type="entry name" value="Dihydrodipicolinate Reductase, domain 2"/>
    <property type="match status" value="1"/>
</dbReference>
<evidence type="ECO:0000256" key="1">
    <source>
        <dbReference type="ARBA" id="ARBA00010928"/>
    </source>
</evidence>
<dbReference type="Pfam" id="PF22725">
    <property type="entry name" value="GFO_IDH_MocA_C3"/>
    <property type="match status" value="1"/>
</dbReference>